<dbReference type="Proteomes" id="UP000651452">
    <property type="component" value="Unassembled WGS sequence"/>
</dbReference>
<dbReference type="SUPFAM" id="SSF56219">
    <property type="entry name" value="DNase I-like"/>
    <property type="match status" value="1"/>
</dbReference>
<keyword evidence="4" id="KW-1185">Reference proteome</keyword>
<feature type="domain" description="Endonuclease/exonuclease/phosphatase" evidence="2">
    <location>
        <begin position="38"/>
        <end position="299"/>
    </location>
</feature>
<dbReference type="InterPro" id="IPR005135">
    <property type="entry name" value="Endo/exonuclease/phosphatase"/>
</dbReference>
<dbReference type="PANTHER" id="PTHR12121:SF36">
    <property type="entry name" value="ENDONUCLEASE_EXONUCLEASE_PHOSPHATASE DOMAIN-CONTAINING PROTEIN"/>
    <property type="match status" value="1"/>
</dbReference>
<comment type="caution">
    <text evidence="3">The sequence shown here is derived from an EMBL/GenBank/DDBJ whole genome shotgun (WGS) entry which is preliminary data.</text>
</comment>
<dbReference type="EMBL" id="RZGK01000008">
    <property type="protein sequence ID" value="KAF9697153.1"/>
    <property type="molecule type" value="Genomic_DNA"/>
</dbReference>
<name>A0A8H7J5U5_9PLEO</name>
<dbReference type="InterPro" id="IPR036691">
    <property type="entry name" value="Endo/exonu/phosph_ase_sf"/>
</dbReference>
<dbReference type="CDD" id="cd09083">
    <property type="entry name" value="EEP-1"/>
    <property type="match status" value="1"/>
</dbReference>
<gene>
    <name evidence="3" type="ORF">EKO04_004568</name>
</gene>
<feature type="signal peptide" evidence="1">
    <location>
        <begin position="1"/>
        <end position="19"/>
    </location>
</feature>
<protein>
    <recommendedName>
        <fullName evidence="2">Endonuclease/exonuclease/phosphatase domain-containing protein</fullName>
    </recommendedName>
</protein>
<dbReference type="Gene3D" id="3.60.10.10">
    <property type="entry name" value="Endonuclease/exonuclease/phosphatase"/>
    <property type="match status" value="1"/>
</dbReference>
<evidence type="ECO:0000259" key="2">
    <source>
        <dbReference type="Pfam" id="PF03372"/>
    </source>
</evidence>
<feature type="chain" id="PRO_5034501447" description="Endonuclease/exonuclease/phosphatase domain-containing protein" evidence="1">
    <location>
        <begin position="20"/>
        <end position="309"/>
    </location>
</feature>
<dbReference type="GO" id="GO:0000175">
    <property type="term" value="F:3'-5'-RNA exonuclease activity"/>
    <property type="evidence" value="ECO:0007669"/>
    <property type="project" value="TreeGrafter"/>
</dbReference>
<dbReference type="AlphaFoldDB" id="A0A8H7J5U5"/>
<accession>A0A8H7J5U5</accession>
<reference evidence="3" key="1">
    <citation type="submission" date="2018-12" db="EMBL/GenBank/DDBJ databases">
        <authorList>
            <person name="Syme R.A."/>
            <person name="Farfan-Caceres L."/>
            <person name="Lichtenzveig J."/>
        </authorList>
    </citation>
    <scope>NUCLEOTIDE SEQUENCE</scope>
    <source>
        <strain evidence="3">Al4</strain>
    </source>
</reference>
<dbReference type="PANTHER" id="PTHR12121">
    <property type="entry name" value="CARBON CATABOLITE REPRESSOR PROTEIN 4"/>
    <property type="match status" value="1"/>
</dbReference>
<dbReference type="Pfam" id="PF03372">
    <property type="entry name" value="Exo_endo_phos"/>
    <property type="match status" value="1"/>
</dbReference>
<evidence type="ECO:0000313" key="3">
    <source>
        <dbReference type="EMBL" id="KAF9697153.1"/>
    </source>
</evidence>
<sequence>MRLTILATLSVLVLEVTSAALVPYTEPHAGPQNFRAVTFNIRYAAPGDTYERPWPVRGPLVISRLKNTTTSATSHGSIPVIGLQEVLHQQLLDIKAGLGSSWSHLGTGRDDGKTKGEYVPLLYQPSVLKLLSSTQKWLSPTPDVPSFWPGAGSRRYVIVGAFEVIGTGRRVVVANTHLDNANQTARVEGVKIVLSTIRAVRAQYGALPVILTGDFNSDPGTGDAYGTAEKDGLLQELHKLARPEQRFGPEGTFTGFDPSDEPNDRIDFIWVGPNASTTWEVERYEVLSNVVGGVFISDHRPVVGDVRLR</sequence>
<reference evidence="3" key="2">
    <citation type="submission" date="2020-09" db="EMBL/GenBank/DDBJ databases">
        <title>Reference genome assembly for Australian Ascochyta lentis isolate Al4.</title>
        <authorList>
            <person name="Lee R.C."/>
            <person name="Farfan-Caceres L.M."/>
            <person name="Debler J.W."/>
            <person name="Williams A.H."/>
            <person name="Henares B.M."/>
        </authorList>
    </citation>
    <scope>NUCLEOTIDE SEQUENCE</scope>
    <source>
        <strain evidence="3">Al4</strain>
    </source>
</reference>
<organism evidence="3 4">
    <name type="scientific">Ascochyta lentis</name>
    <dbReference type="NCBI Taxonomy" id="205686"/>
    <lineage>
        <taxon>Eukaryota</taxon>
        <taxon>Fungi</taxon>
        <taxon>Dikarya</taxon>
        <taxon>Ascomycota</taxon>
        <taxon>Pezizomycotina</taxon>
        <taxon>Dothideomycetes</taxon>
        <taxon>Pleosporomycetidae</taxon>
        <taxon>Pleosporales</taxon>
        <taxon>Pleosporineae</taxon>
        <taxon>Didymellaceae</taxon>
        <taxon>Ascochyta</taxon>
    </lineage>
</organism>
<evidence type="ECO:0000313" key="4">
    <source>
        <dbReference type="Proteomes" id="UP000651452"/>
    </source>
</evidence>
<dbReference type="OrthoDB" id="276515at2759"/>
<proteinExistence type="predicted"/>
<keyword evidence="1" id="KW-0732">Signal</keyword>
<dbReference type="InterPro" id="IPR050410">
    <property type="entry name" value="CCR4/nocturin_mRNA_transcr"/>
</dbReference>
<evidence type="ECO:0000256" key="1">
    <source>
        <dbReference type="SAM" id="SignalP"/>
    </source>
</evidence>